<accession>A0A0N4YYN5</accession>
<evidence type="ECO:0000313" key="3">
    <source>
        <dbReference type="WBParaSite" id="NBR_0002235701-mRNA-1"/>
    </source>
</evidence>
<proteinExistence type="predicted"/>
<sequence length="86" mass="9809">MATTIMSIGFSVDFPAHITFHYYREGIEAPDSTPARRVAKATFGIVERYAKLLKTFCYTNVTARKEEWVHPHPTAPFIDQFGSGKW</sequence>
<dbReference type="EMBL" id="UYSL01027876">
    <property type="protein sequence ID" value="VDL87146.1"/>
    <property type="molecule type" value="Genomic_DNA"/>
</dbReference>
<organism evidence="3">
    <name type="scientific">Nippostrongylus brasiliensis</name>
    <name type="common">Rat hookworm</name>
    <dbReference type="NCBI Taxonomy" id="27835"/>
    <lineage>
        <taxon>Eukaryota</taxon>
        <taxon>Metazoa</taxon>
        <taxon>Ecdysozoa</taxon>
        <taxon>Nematoda</taxon>
        <taxon>Chromadorea</taxon>
        <taxon>Rhabditida</taxon>
        <taxon>Rhabditina</taxon>
        <taxon>Rhabditomorpha</taxon>
        <taxon>Strongyloidea</taxon>
        <taxon>Heligmosomidae</taxon>
        <taxon>Nippostrongylus</taxon>
    </lineage>
</organism>
<reference evidence="1 2" key="2">
    <citation type="submission" date="2018-11" db="EMBL/GenBank/DDBJ databases">
        <authorList>
            <consortium name="Pathogen Informatics"/>
        </authorList>
    </citation>
    <scope>NUCLEOTIDE SEQUENCE [LARGE SCALE GENOMIC DNA]</scope>
</reference>
<protein>
    <submittedName>
        <fullName evidence="3">Transposase</fullName>
    </submittedName>
</protein>
<name>A0A0N4YYN5_NIPBR</name>
<dbReference type="Proteomes" id="UP000271162">
    <property type="component" value="Unassembled WGS sequence"/>
</dbReference>
<evidence type="ECO:0000313" key="1">
    <source>
        <dbReference type="EMBL" id="VDL87146.1"/>
    </source>
</evidence>
<dbReference type="AlphaFoldDB" id="A0A0N4YYN5"/>
<dbReference type="WBParaSite" id="NBR_0002235701-mRNA-1">
    <property type="protein sequence ID" value="NBR_0002235701-mRNA-1"/>
    <property type="gene ID" value="NBR_0002235701"/>
</dbReference>
<keyword evidence="2" id="KW-1185">Reference proteome</keyword>
<evidence type="ECO:0000313" key="2">
    <source>
        <dbReference type="Proteomes" id="UP000271162"/>
    </source>
</evidence>
<gene>
    <name evidence="1" type="ORF">NBR_LOCUS22358</name>
</gene>
<reference evidence="3" key="1">
    <citation type="submission" date="2017-02" db="UniProtKB">
        <authorList>
            <consortium name="WormBaseParasite"/>
        </authorList>
    </citation>
    <scope>IDENTIFICATION</scope>
</reference>